<dbReference type="RefSeq" id="WP_173559920.1">
    <property type="nucleotide sequence ID" value="NZ_JAPIUZ010000004.1"/>
</dbReference>
<dbReference type="EMBL" id="JAPIUZ010000004">
    <property type="protein sequence ID" value="MCX2564235.1"/>
    <property type="molecule type" value="Genomic_DNA"/>
</dbReference>
<evidence type="ECO:0000259" key="5">
    <source>
        <dbReference type="Pfam" id="PF01625"/>
    </source>
</evidence>
<protein>
    <recommendedName>
        <fullName evidence="4">Peptide methionine sulfoxide reductase MsrA</fullName>
        <shortName evidence="4">Protein-methionine-S-oxide reductase</shortName>
        <ecNumber evidence="4">1.8.4.11</ecNumber>
    </recommendedName>
    <alternativeName>
        <fullName evidence="4">Peptide-methionine (S)-S-oxide reductase</fullName>
        <shortName evidence="4">Peptide Met(O) reductase</shortName>
    </alternativeName>
</protein>
<dbReference type="NCBIfam" id="TIGR00401">
    <property type="entry name" value="msrA"/>
    <property type="match status" value="1"/>
</dbReference>
<dbReference type="Gene3D" id="3.30.1060.10">
    <property type="entry name" value="Peptide methionine sulphoxide reductase MsrA"/>
    <property type="match status" value="1"/>
</dbReference>
<reference evidence="6 7" key="1">
    <citation type="submission" date="2022-11" db="EMBL/GenBank/DDBJ databases">
        <title>Genome sequencing of Acetobacter type strain.</title>
        <authorList>
            <person name="Heo J."/>
            <person name="Lee D."/>
            <person name="Han B.-H."/>
            <person name="Hong S.-B."/>
            <person name="Kwon S.-W."/>
        </authorList>
    </citation>
    <scope>NUCLEOTIDE SEQUENCE [LARGE SCALE GENOMIC DNA]</scope>
    <source>
        <strain evidence="6 7">KACC 21253</strain>
    </source>
</reference>
<dbReference type="PANTHER" id="PTHR43774:SF1">
    <property type="entry name" value="PEPTIDE METHIONINE SULFOXIDE REDUCTASE MSRA 2"/>
    <property type="match status" value="1"/>
</dbReference>
<evidence type="ECO:0000256" key="1">
    <source>
        <dbReference type="ARBA" id="ARBA00023002"/>
    </source>
</evidence>
<dbReference type="EC" id="1.8.4.11" evidence="4"/>
<comment type="catalytic activity">
    <reaction evidence="3 4">
        <text>[thioredoxin]-disulfide + L-methionine + H2O = L-methionine (S)-S-oxide + [thioredoxin]-dithiol</text>
        <dbReference type="Rhea" id="RHEA:19993"/>
        <dbReference type="Rhea" id="RHEA-COMP:10698"/>
        <dbReference type="Rhea" id="RHEA-COMP:10700"/>
        <dbReference type="ChEBI" id="CHEBI:15377"/>
        <dbReference type="ChEBI" id="CHEBI:29950"/>
        <dbReference type="ChEBI" id="CHEBI:50058"/>
        <dbReference type="ChEBI" id="CHEBI:57844"/>
        <dbReference type="ChEBI" id="CHEBI:58772"/>
        <dbReference type="EC" id="1.8.4.11"/>
    </reaction>
</comment>
<dbReference type="HAMAP" id="MF_01401">
    <property type="entry name" value="MsrA"/>
    <property type="match status" value="1"/>
</dbReference>
<evidence type="ECO:0000313" key="6">
    <source>
        <dbReference type="EMBL" id="MCX2564235.1"/>
    </source>
</evidence>
<feature type="active site" evidence="4">
    <location>
        <position position="13"/>
    </location>
</feature>
<gene>
    <name evidence="4 6" type="primary">msrA</name>
    <name evidence="6" type="ORF">OQ497_09710</name>
</gene>
<dbReference type="Pfam" id="PF01625">
    <property type="entry name" value="PMSR"/>
    <property type="match status" value="1"/>
</dbReference>
<evidence type="ECO:0000256" key="4">
    <source>
        <dbReference type="HAMAP-Rule" id="MF_01401"/>
    </source>
</evidence>
<dbReference type="Proteomes" id="UP001301152">
    <property type="component" value="Unassembled WGS sequence"/>
</dbReference>
<comment type="similarity">
    <text evidence="4">Belongs to the MsrA Met sulfoxide reductase family.</text>
</comment>
<keyword evidence="1 4" id="KW-0560">Oxidoreductase</keyword>
<dbReference type="PANTHER" id="PTHR43774">
    <property type="entry name" value="PEPTIDE METHIONINE SULFOXIDE REDUCTASE"/>
    <property type="match status" value="1"/>
</dbReference>
<evidence type="ECO:0000256" key="3">
    <source>
        <dbReference type="ARBA" id="ARBA00048782"/>
    </source>
</evidence>
<dbReference type="SUPFAM" id="SSF55068">
    <property type="entry name" value="Peptide methionine sulfoxide reductase"/>
    <property type="match status" value="1"/>
</dbReference>
<keyword evidence="7" id="KW-1185">Reference proteome</keyword>
<evidence type="ECO:0000313" key="7">
    <source>
        <dbReference type="Proteomes" id="UP001301152"/>
    </source>
</evidence>
<sequence length="178" mass="20094">MSDPVYAVLGGGCFWCLDAVLRDMKGVKSVIPGYAGGHTTNPTYEQVCTDTTGHAEVVKVIFDPEIMSYDDLLRIFFTLHNPTTLNRQGDDIGTQYRSCIFYTNDVQQQSALTIKKEIEEADIWGNPLVTEIAPLSTFWPAEEKHLNYYNNNPQTGYCAAVIAPKVVKMRKLFAERYR</sequence>
<dbReference type="InterPro" id="IPR002569">
    <property type="entry name" value="Met_Sox_Rdtase_MsrA_dom"/>
</dbReference>
<dbReference type="InterPro" id="IPR036509">
    <property type="entry name" value="Met_Sox_Rdtase_MsrA_sf"/>
</dbReference>
<accession>A0ABT3QG23</accession>
<name>A0ABT3QG23_9PROT</name>
<dbReference type="GO" id="GO:0008113">
    <property type="term" value="F:peptide-methionine (S)-S-oxide reductase activity"/>
    <property type="evidence" value="ECO:0007669"/>
    <property type="project" value="UniProtKB-EC"/>
</dbReference>
<proteinExistence type="inferred from homology"/>
<comment type="catalytic activity">
    <reaction evidence="2 4">
        <text>L-methionyl-[protein] + [thioredoxin]-disulfide + H2O = L-methionyl-(S)-S-oxide-[protein] + [thioredoxin]-dithiol</text>
        <dbReference type="Rhea" id="RHEA:14217"/>
        <dbReference type="Rhea" id="RHEA-COMP:10698"/>
        <dbReference type="Rhea" id="RHEA-COMP:10700"/>
        <dbReference type="Rhea" id="RHEA-COMP:12313"/>
        <dbReference type="Rhea" id="RHEA-COMP:12315"/>
        <dbReference type="ChEBI" id="CHEBI:15377"/>
        <dbReference type="ChEBI" id="CHEBI:16044"/>
        <dbReference type="ChEBI" id="CHEBI:29950"/>
        <dbReference type="ChEBI" id="CHEBI:44120"/>
        <dbReference type="ChEBI" id="CHEBI:50058"/>
        <dbReference type="EC" id="1.8.4.11"/>
    </reaction>
</comment>
<comment type="caution">
    <text evidence="6">The sequence shown here is derived from an EMBL/GenBank/DDBJ whole genome shotgun (WGS) entry which is preliminary data.</text>
</comment>
<comment type="function">
    <text evidence="4">Has an important function as a repair enzyme for proteins that have been inactivated by oxidation. Catalyzes the reversible oxidation-reduction of methionine sulfoxide in proteins to methionine.</text>
</comment>
<organism evidence="6 7">
    <name type="scientific">Acetobacter thailandicus</name>
    <dbReference type="NCBI Taxonomy" id="1502842"/>
    <lineage>
        <taxon>Bacteria</taxon>
        <taxon>Pseudomonadati</taxon>
        <taxon>Pseudomonadota</taxon>
        <taxon>Alphaproteobacteria</taxon>
        <taxon>Acetobacterales</taxon>
        <taxon>Acetobacteraceae</taxon>
        <taxon>Acetobacter</taxon>
    </lineage>
</organism>
<evidence type="ECO:0000256" key="2">
    <source>
        <dbReference type="ARBA" id="ARBA00047806"/>
    </source>
</evidence>
<feature type="domain" description="Peptide methionine sulphoxide reductase MsrA" evidence="5">
    <location>
        <begin position="7"/>
        <end position="158"/>
    </location>
</feature>